<dbReference type="OrthoDB" id="343520at2"/>
<evidence type="ECO:0000256" key="3">
    <source>
        <dbReference type="ARBA" id="ARBA00029447"/>
    </source>
</evidence>
<feature type="transmembrane region" description="Helical" evidence="5">
    <location>
        <begin position="17"/>
        <end position="36"/>
    </location>
</feature>
<comment type="similarity">
    <text evidence="3">Belongs to the methyl-accepting chemotaxis (MCP) protein family.</text>
</comment>
<sequence length="643" mass="67302">MSLLVRLMGRLSLTQKFIVVGVLFGVATLFLTYLLFHSSETDIAFARQERQGVRYIAVLPDLLNAAERFRDLQVRTMAGDTAARPSSVAPEIDAAFAKMTGEQAAEGAELGTGEVLATLQKNWDSLRNAQPSSDTARGAGELVDAIVAALGTACDRSNLSLDPDMDTYYLADSVCVQLPDAMSTLGEQRSLVLEAAVKGGLVEATRIRLIELRPLAQQAVDAAASDLGKASSANAALGPQLNDALSRLSVSRKSVADTVQAQLLGADVYHGNNGVTEQVDTALGYATELSQKARDALDELLSARIHRLTVQRNGYAALAIAVMAIVVVLFVAMYRSIVQRVRVALTVAEAVSKGDLTQRVEVGVDDELGKLMHTLMQMNQGLADIATKIESGAAAIDIAASEIAAGNANLASRTEAQAVSLEQTVASMEELTTAVKQTADNVQQASTLAVSASDVALTSSALVDQVVGTMQDISLSATKVSEITGIIDGIAFQTNILALNAAVEAARAGEQGRGFAVVASEVRSLAQRSASAAKEIKALITASVQKIQNGSTLAVEAGTTMSEVTQAVTRVTAIMGEIATAASEQSRGIEQVSEAITQMDETTQQNAALVEQAAAASNSLSDQGGQLKDAVGFFRTGTAKHNH</sequence>
<protein>
    <submittedName>
        <fullName evidence="8">HAMP domain-containing protein</fullName>
    </submittedName>
</protein>
<dbReference type="RefSeq" id="WP_136895220.1">
    <property type="nucleotide sequence ID" value="NZ_SWJE01000006.1"/>
</dbReference>
<evidence type="ECO:0000259" key="7">
    <source>
        <dbReference type="PROSITE" id="PS50885"/>
    </source>
</evidence>
<keyword evidence="5" id="KW-0472">Membrane</keyword>
<keyword evidence="9" id="KW-1185">Reference proteome</keyword>
<dbReference type="PROSITE" id="PS50111">
    <property type="entry name" value="CHEMOTAXIS_TRANSDUC_2"/>
    <property type="match status" value="1"/>
</dbReference>
<reference evidence="8 9" key="1">
    <citation type="submission" date="2019-04" db="EMBL/GenBank/DDBJ databases">
        <title>Trinickia sp. 7GSK02, isolated from subtropical forest soil.</title>
        <authorList>
            <person name="Gao Z.-H."/>
            <person name="Qiu L.-H."/>
        </authorList>
    </citation>
    <scope>NUCLEOTIDE SEQUENCE [LARGE SCALE GENOMIC DNA]</scope>
    <source>
        <strain evidence="8 9">7GSK02</strain>
    </source>
</reference>
<comment type="subcellular location">
    <subcellularLocation>
        <location evidence="1">Membrane</location>
    </subcellularLocation>
</comment>
<dbReference type="AlphaFoldDB" id="A0A4U1I671"/>
<evidence type="ECO:0000256" key="2">
    <source>
        <dbReference type="ARBA" id="ARBA00022481"/>
    </source>
</evidence>
<dbReference type="EMBL" id="SWJE01000006">
    <property type="protein sequence ID" value="TKC88757.1"/>
    <property type="molecule type" value="Genomic_DNA"/>
</dbReference>
<keyword evidence="5" id="KW-0812">Transmembrane</keyword>
<feature type="domain" description="HAMP" evidence="7">
    <location>
        <begin position="335"/>
        <end position="387"/>
    </location>
</feature>
<evidence type="ECO:0000313" key="9">
    <source>
        <dbReference type="Proteomes" id="UP000305539"/>
    </source>
</evidence>
<dbReference type="SMART" id="SM00283">
    <property type="entry name" value="MA"/>
    <property type="match status" value="1"/>
</dbReference>
<dbReference type="InterPro" id="IPR051310">
    <property type="entry name" value="MCP_chemotaxis"/>
</dbReference>
<organism evidence="8 9">
    <name type="scientific">Trinickia terrae</name>
    <dbReference type="NCBI Taxonomy" id="2571161"/>
    <lineage>
        <taxon>Bacteria</taxon>
        <taxon>Pseudomonadati</taxon>
        <taxon>Pseudomonadota</taxon>
        <taxon>Betaproteobacteria</taxon>
        <taxon>Burkholderiales</taxon>
        <taxon>Burkholderiaceae</taxon>
        <taxon>Trinickia</taxon>
    </lineage>
</organism>
<feature type="domain" description="Methyl-accepting transducer" evidence="6">
    <location>
        <begin position="392"/>
        <end position="621"/>
    </location>
</feature>
<dbReference type="InterPro" id="IPR003660">
    <property type="entry name" value="HAMP_dom"/>
</dbReference>
<comment type="caution">
    <text evidence="8">The sequence shown here is derived from an EMBL/GenBank/DDBJ whole genome shotgun (WGS) entry which is preliminary data.</text>
</comment>
<evidence type="ECO:0000256" key="4">
    <source>
        <dbReference type="PROSITE-ProRule" id="PRU00284"/>
    </source>
</evidence>
<dbReference type="Gene3D" id="1.10.287.950">
    <property type="entry name" value="Methyl-accepting chemotaxis protein"/>
    <property type="match status" value="1"/>
</dbReference>
<evidence type="ECO:0000256" key="1">
    <source>
        <dbReference type="ARBA" id="ARBA00004370"/>
    </source>
</evidence>
<keyword evidence="4" id="KW-0807">Transducer</keyword>
<dbReference type="SMART" id="SM00304">
    <property type="entry name" value="HAMP"/>
    <property type="match status" value="1"/>
</dbReference>
<dbReference type="CDD" id="cd11386">
    <property type="entry name" value="MCP_signal"/>
    <property type="match status" value="1"/>
</dbReference>
<dbReference type="GO" id="GO:0007165">
    <property type="term" value="P:signal transduction"/>
    <property type="evidence" value="ECO:0007669"/>
    <property type="project" value="UniProtKB-KW"/>
</dbReference>
<dbReference type="Pfam" id="PF00015">
    <property type="entry name" value="MCPsignal"/>
    <property type="match status" value="1"/>
</dbReference>
<dbReference type="Proteomes" id="UP000305539">
    <property type="component" value="Unassembled WGS sequence"/>
</dbReference>
<gene>
    <name evidence="8" type="ORF">FAZ69_13490</name>
</gene>
<dbReference type="PROSITE" id="PS50885">
    <property type="entry name" value="HAMP"/>
    <property type="match status" value="1"/>
</dbReference>
<evidence type="ECO:0000313" key="8">
    <source>
        <dbReference type="EMBL" id="TKC88757.1"/>
    </source>
</evidence>
<dbReference type="InterPro" id="IPR004089">
    <property type="entry name" value="MCPsignal_dom"/>
</dbReference>
<evidence type="ECO:0000256" key="5">
    <source>
        <dbReference type="SAM" id="Phobius"/>
    </source>
</evidence>
<accession>A0A4U1I671</accession>
<dbReference type="Pfam" id="PF00672">
    <property type="entry name" value="HAMP"/>
    <property type="match status" value="1"/>
</dbReference>
<dbReference type="GO" id="GO:0006935">
    <property type="term" value="P:chemotaxis"/>
    <property type="evidence" value="ECO:0007669"/>
    <property type="project" value="TreeGrafter"/>
</dbReference>
<dbReference type="FunFam" id="1.10.287.950:FF:000001">
    <property type="entry name" value="Methyl-accepting chemotaxis sensory transducer"/>
    <property type="match status" value="1"/>
</dbReference>
<dbReference type="CDD" id="cd06225">
    <property type="entry name" value="HAMP"/>
    <property type="match status" value="1"/>
</dbReference>
<dbReference type="GO" id="GO:0005886">
    <property type="term" value="C:plasma membrane"/>
    <property type="evidence" value="ECO:0007669"/>
    <property type="project" value="TreeGrafter"/>
</dbReference>
<dbReference type="PANTHER" id="PTHR43531:SF14">
    <property type="entry name" value="METHYL-ACCEPTING CHEMOTAXIS PROTEIN I-RELATED"/>
    <property type="match status" value="1"/>
</dbReference>
<keyword evidence="2" id="KW-0488">Methylation</keyword>
<keyword evidence="5" id="KW-1133">Transmembrane helix</keyword>
<name>A0A4U1I671_9BURK</name>
<feature type="transmembrane region" description="Helical" evidence="5">
    <location>
        <begin position="314"/>
        <end position="334"/>
    </location>
</feature>
<dbReference type="PANTHER" id="PTHR43531">
    <property type="entry name" value="PROTEIN ICFG"/>
    <property type="match status" value="1"/>
</dbReference>
<proteinExistence type="inferred from homology"/>
<evidence type="ECO:0000259" key="6">
    <source>
        <dbReference type="PROSITE" id="PS50111"/>
    </source>
</evidence>
<dbReference type="GO" id="GO:0004888">
    <property type="term" value="F:transmembrane signaling receptor activity"/>
    <property type="evidence" value="ECO:0007669"/>
    <property type="project" value="TreeGrafter"/>
</dbReference>
<dbReference type="SUPFAM" id="SSF58104">
    <property type="entry name" value="Methyl-accepting chemotaxis protein (MCP) signaling domain"/>
    <property type="match status" value="1"/>
</dbReference>